<evidence type="ECO:0000313" key="2">
    <source>
        <dbReference type="EMBL" id="KAK9705049.1"/>
    </source>
</evidence>
<gene>
    <name evidence="2" type="ORF">RND81_07G029900</name>
</gene>
<feature type="region of interest" description="Disordered" evidence="1">
    <location>
        <begin position="1"/>
        <end position="25"/>
    </location>
</feature>
<accession>A0AAW1JLS9</accession>
<reference evidence="2" key="1">
    <citation type="submission" date="2024-03" db="EMBL/GenBank/DDBJ databases">
        <title>WGS assembly of Saponaria officinalis var. Norfolk2.</title>
        <authorList>
            <person name="Jenkins J."/>
            <person name="Shu S."/>
            <person name="Grimwood J."/>
            <person name="Barry K."/>
            <person name="Goodstein D."/>
            <person name="Schmutz J."/>
            <person name="Leebens-Mack J."/>
            <person name="Osbourn A."/>
        </authorList>
    </citation>
    <scope>NUCLEOTIDE SEQUENCE [LARGE SCALE GENOMIC DNA]</scope>
    <source>
        <strain evidence="2">JIC</strain>
    </source>
</reference>
<comment type="caution">
    <text evidence="2">The sequence shown here is derived from an EMBL/GenBank/DDBJ whole genome shotgun (WGS) entry which is preliminary data.</text>
</comment>
<evidence type="ECO:0000256" key="1">
    <source>
        <dbReference type="SAM" id="MobiDB-lite"/>
    </source>
</evidence>
<proteinExistence type="predicted"/>
<evidence type="ECO:0000313" key="3">
    <source>
        <dbReference type="Proteomes" id="UP001443914"/>
    </source>
</evidence>
<sequence length="130" mass="14720">MGASQGISSSHPAVSISAPSGTPSSQAPYESQIHIILCLFADGEGNIKKVNDLIQPHDVWRAKGVRNCVTFNEFHHPLKMGGHILVRFIDDMARKERFCPIRETNWHHVREKFKVDIIKCIRTLHEHEAT</sequence>
<keyword evidence="3" id="KW-1185">Reference proteome</keyword>
<dbReference type="AlphaFoldDB" id="A0AAW1JLS9"/>
<protein>
    <submittedName>
        <fullName evidence="2">Uncharacterized protein</fullName>
    </submittedName>
</protein>
<dbReference type="Proteomes" id="UP001443914">
    <property type="component" value="Unassembled WGS sequence"/>
</dbReference>
<organism evidence="2 3">
    <name type="scientific">Saponaria officinalis</name>
    <name type="common">Common soapwort</name>
    <name type="synonym">Lychnis saponaria</name>
    <dbReference type="NCBI Taxonomy" id="3572"/>
    <lineage>
        <taxon>Eukaryota</taxon>
        <taxon>Viridiplantae</taxon>
        <taxon>Streptophyta</taxon>
        <taxon>Embryophyta</taxon>
        <taxon>Tracheophyta</taxon>
        <taxon>Spermatophyta</taxon>
        <taxon>Magnoliopsida</taxon>
        <taxon>eudicotyledons</taxon>
        <taxon>Gunneridae</taxon>
        <taxon>Pentapetalae</taxon>
        <taxon>Caryophyllales</taxon>
        <taxon>Caryophyllaceae</taxon>
        <taxon>Caryophylleae</taxon>
        <taxon>Saponaria</taxon>
    </lineage>
</organism>
<dbReference type="EMBL" id="JBDFQZ010000007">
    <property type="protein sequence ID" value="KAK9705049.1"/>
    <property type="molecule type" value="Genomic_DNA"/>
</dbReference>
<name>A0AAW1JLS9_SAPOF</name>